<feature type="chain" id="PRO_5003741055" evidence="2">
    <location>
        <begin position="28"/>
        <end position="248"/>
    </location>
</feature>
<dbReference type="InParanoid" id="J0WUN9"/>
<organism evidence="3 4">
    <name type="scientific">Auricularia subglabra (strain TFB-10046 / SS5)</name>
    <name type="common">White-rot fungus</name>
    <name type="synonym">Auricularia delicata (strain TFB10046)</name>
    <dbReference type="NCBI Taxonomy" id="717982"/>
    <lineage>
        <taxon>Eukaryota</taxon>
        <taxon>Fungi</taxon>
        <taxon>Dikarya</taxon>
        <taxon>Basidiomycota</taxon>
        <taxon>Agaricomycotina</taxon>
        <taxon>Agaricomycetes</taxon>
        <taxon>Auriculariales</taxon>
        <taxon>Auriculariaceae</taxon>
        <taxon>Auricularia</taxon>
    </lineage>
</organism>
<sequence>MLTHRLFSSTSILALSGRLFASARVQATVYDAGTSYWETDGHAVAVPLSSLRSFCSVPSALPEEDGLQAFILSSPTDIVSLRFNGTALTILGITFAYNSCDEGLNPVDASLEVAPPPPSSPPPPPAGHPEPSPPLPGCIDYPVPVADCNIELSQWTGLDSNNRHRPTMVLLSFLPRRPPPAIPRLKRSPLRPHRLLLSRLRVVDVPVCLLTRRQARNDLLIRLLPRRQHPIREIDPARVRRLNAIPNV</sequence>
<dbReference type="EMBL" id="JH687837">
    <property type="protein sequence ID" value="EJD37661.1"/>
    <property type="molecule type" value="Genomic_DNA"/>
</dbReference>
<proteinExistence type="predicted"/>
<feature type="signal peptide" evidence="2">
    <location>
        <begin position="1"/>
        <end position="27"/>
    </location>
</feature>
<evidence type="ECO:0000256" key="1">
    <source>
        <dbReference type="SAM" id="MobiDB-lite"/>
    </source>
</evidence>
<reference evidence="4" key="1">
    <citation type="journal article" date="2012" name="Science">
        <title>The Paleozoic origin of enzymatic lignin decomposition reconstructed from 31 fungal genomes.</title>
        <authorList>
            <person name="Floudas D."/>
            <person name="Binder M."/>
            <person name="Riley R."/>
            <person name="Barry K."/>
            <person name="Blanchette R.A."/>
            <person name="Henrissat B."/>
            <person name="Martinez A.T."/>
            <person name="Otillar R."/>
            <person name="Spatafora J.W."/>
            <person name="Yadav J.S."/>
            <person name="Aerts A."/>
            <person name="Benoit I."/>
            <person name="Boyd A."/>
            <person name="Carlson A."/>
            <person name="Copeland A."/>
            <person name="Coutinho P.M."/>
            <person name="de Vries R.P."/>
            <person name="Ferreira P."/>
            <person name="Findley K."/>
            <person name="Foster B."/>
            <person name="Gaskell J."/>
            <person name="Glotzer D."/>
            <person name="Gorecki P."/>
            <person name="Heitman J."/>
            <person name="Hesse C."/>
            <person name="Hori C."/>
            <person name="Igarashi K."/>
            <person name="Jurgens J.A."/>
            <person name="Kallen N."/>
            <person name="Kersten P."/>
            <person name="Kohler A."/>
            <person name="Kuees U."/>
            <person name="Kumar T.K.A."/>
            <person name="Kuo A."/>
            <person name="LaButti K."/>
            <person name="Larrondo L.F."/>
            <person name="Lindquist E."/>
            <person name="Ling A."/>
            <person name="Lombard V."/>
            <person name="Lucas S."/>
            <person name="Lundell T."/>
            <person name="Martin R."/>
            <person name="McLaughlin D.J."/>
            <person name="Morgenstern I."/>
            <person name="Morin E."/>
            <person name="Murat C."/>
            <person name="Nagy L.G."/>
            <person name="Nolan M."/>
            <person name="Ohm R.A."/>
            <person name="Patyshakuliyeva A."/>
            <person name="Rokas A."/>
            <person name="Ruiz-Duenas F.J."/>
            <person name="Sabat G."/>
            <person name="Salamov A."/>
            <person name="Samejima M."/>
            <person name="Schmutz J."/>
            <person name="Slot J.C."/>
            <person name="St John F."/>
            <person name="Stenlid J."/>
            <person name="Sun H."/>
            <person name="Sun S."/>
            <person name="Syed K."/>
            <person name="Tsang A."/>
            <person name="Wiebenga A."/>
            <person name="Young D."/>
            <person name="Pisabarro A."/>
            <person name="Eastwood D.C."/>
            <person name="Martin F."/>
            <person name="Cullen D."/>
            <person name="Grigoriev I.V."/>
            <person name="Hibbett D.S."/>
        </authorList>
    </citation>
    <scope>NUCLEOTIDE SEQUENCE [LARGE SCALE GENOMIC DNA]</scope>
    <source>
        <strain evidence="4">TFB10046</strain>
    </source>
</reference>
<protein>
    <submittedName>
        <fullName evidence="3">Uncharacterized protein</fullName>
    </submittedName>
</protein>
<dbReference type="Proteomes" id="UP000006514">
    <property type="component" value="Unassembled WGS sequence"/>
</dbReference>
<name>J0WUN9_AURST</name>
<evidence type="ECO:0000256" key="2">
    <source>
        <dbReference type="SAM" id="SignalP"/>
    </source>
</evidence>
<feature type="compositionally biased region" description="Pro residues" evidence="1">
    <location>
        <begin position="114"/>
        <end position="136"/>
    </location>
</feature>
<gene>
    <name evidence="3" type="ORF">AURDEDRAFT_173320</name>
</gene>
<evidence type="ECO:0000313" key="3">
    <source>
        <dbReference type="EMBL" id="EJD37661.1"/>
    </source>
</evidence>
<accession>J0WUN9</accession>
<evidence type="ECO:0000313" key="4">
    <source>
        <dbReference type="Proteomes" id="UP000006514"/>
    </source>
</evidence>
<keyword evidence="2" id="KW-0732">Signal</keyword>
<keyword evidence="4" id="KW-1185">Reference proteome</keyword>
<dbReference type="AlphaFoldDB" id="J0WUN9"/>
<feature type="region of interest" description="Disordered" evidence="1">
    <location>
        <begin position="108"/>
        <end position="136"/>
    </location>
</feature>
<dbReference type="KEGG" id="adl:AURDEDRAFT_173320"/>